<reference evidence="4 5" key="1">
    <citation type="journal article" date="2018" name="Nat. Biotechnol.">
        <title>A standardized bacterial taxonomy based on genome phylogeny substantially revises the tree of life.</title>
        <authorList>
            <person name="Parks D.H."/>
            <person name="Chuvochina M."/>
            <person name="Waite D.W."/>
            <person name="Rinke C."/>
            <person name="Skarshewski A."/>
            <person name="Chaumeil P.A."/>
            <person name="Hugenholtz P."/>
        </authorList>
    </citation>
    <scope>NUCLEOTIDE SEQUENCE [LARGE SCALE GENOMIC DNA]</scope>
    <source>
        <strain evidence="4">UBA9956</strain>
    </source>
</reference>
<dbReference type="InterPro" id="IPR036291">
    <property type="entry name" value="NAD(P)-bd_dom_sf"/>
</dbReference>
<dbReference type="Pfam" id="PF03435">
    <property type="entry name" value="Sacchrp_dh_NADP"/>
    <property type="match status" value="1"/>
</dbReference>
<proteinExistence type="predicted"/>
<gene>
    <name evidence="4" type="ORF">DCW38_02405</name>
</gene>
<dbReference type="PANTHER" id="PTHR11133:SF22">
    <property type="entry name" value="ALPHA-AMINOADIPIC SEMIALDEHYDE SYNTHASE, MITOCHONDRIAL"/>
    <property type="match status" value="1"/>
</dbReference>
<feature type="domain" description="Saccharopine dehydrogenase-like C-terminal" evidence="3">
    <location>
        <begin position="120"/>
        <end position="358"/>
    </location>
</feature>
<evidence type="ECO:0008006" key="6">
    <source>
        <dbReference type="Google" id="ProtNLM"/>
    </source>
</evidence>
<dbReference type="Gene3D" id="3.30.360.10">
    <property type="entry name" value="Dihydrodipicolinate Reductase, domain 2"/>
    <property type="match status" value="1"/>
</dbReference>
<evidence type="ECO:0000313" key="5">
    <source>
        <dbReference type="Proteomes" id="UP000264062"/>
    </source>
</evidence>
<dbReference type="SUPFAM" id="SSF55347">
    <property type="entry name" value="Glyceraldehyde-3-phosphate dehydrogenase-like, C-terminal domain"/>
    <property type="match status" value="1"/>
</dbReference>
<evidence type="ECO:0000313" key="4">
    <source>
        <dbReference type="EMBL" id="HAV92015.1"/>
    </source>
</evidence>
<feature type="domain" description="Saccharopine dehydrogenase NADP binding" evidence="2">
    <location>
        <begin position="4"/>
        <end position="116"/>
    </location>
</feature>
<protein>
    <recommendedName>
        <fullName evidence="6">Saccharopine dehydrogenase family protein</fullName>
    </recommendedName>
</protein>
<dbReference type="InterPro" id="IPR051168">
    <property type="entry name" value="AASS"/>
</dbReference>
<dbReference type="InterPro" id="IPR005097">
    <property type="entry name" value="Sacchrp_dh_NADP-bd"/>
</dbReference>
<name>A0A350H8Z9_UNCW3</name>
<evidence type="ECO:0000259" key="3">
    <source>
        <dbReference type="Pfam" id="PF16653"/>
    </source>
</evidence>
<organism evidence="4 5">
    <name type="scientific">candidate division WOR-3 bacterium</name>
    <dbReference type="NCBI Taxonomy" id="2052148"/>
    <lineage>
        <taxon>Bacteria</taxon>
        <taxon>Bacteria division WOR-3</taxon>
    </lineage>
</organism>
<sequence length="367" mass="41339">MNKIIILGAGRQGVTAGEFLRKKKSDVTFIDINDDNLAYAKREGFNTIKKAMNTKEIIAKEIKGYSAALSALPARLGRTAHLGAIMSKTNMVDVSYSEDDPLELNAMCKKAGVTIIPDAGIAPGTSNLLCGRLYKSFDKADTIKIYVGGMPEKNLPPFGYAVTWSPEDLISEYERKAKIRKNFKELIVEPLTAVENITFKGFETLEAFYTDGLRTLSKTLKNVKNLEEKTMRYKGHIDKIKFLFEMGYFEKSAGVTSPREASIELFKRIKYKNLRDVLLMRVIGEGKIKGKNKRIEYQVIDFADNKHSAMERTTGYSLAAFSYWLLRNPQKTGSVLTPEEIGMNEKYFSDILSLLEEKSVRVTKKSI</sequence>
<dbReference type="EMBL" id="DMZY01000074">
    <property type="protein sequence ID" value="HAV92015.1"/>
    <property type="molecule type" value="Genomic_DNA"/>
</dbReference>
<dbReference type="Pfam" id="PF16653">
    <property type="entry name" value="Sacchrp_dh_C"/>
    <property type="match status" value="1"/>
</dbReference>
<dbReference type="AlphaFoldDB" id="A0A350H8Z9"/>
<dbReference type="GO" id="GO:0016491">
    <property type="term" value="F:oxidoreductase activity"/>
    <property type="evidence" value="ECO:0007669"/>
    <property type="project" value="UniProtKB-KW"/>
</dbReference>
<dbReference type="SUPFAM" id="SSF51735">
    <property type="entry name" value="NAD(P)-binding Rossmann-fold domains"/>
    <property type="match status" value="1"/>
</dbReference>
<dbReference type="Proteomes" id="UP000264062">
    <property type="component" value="Unassembled WGS sequence"/>
</dbReference>
<evidence type="ECO:0000256" key="1">
    <source>
        <dbReference type="ARBA" id="ARBA00023002"/>
    </source>
</evidence>
<dbReference type="PANTHER" id="PTHR11133">
    <property type="entry name" value="SACCHAROPINE DEHYDROGENASE"/>
    <property type="match status" value="1"/>
</dbReference>
<accession>A0A350H8Z9</accession>
<keyword evidence="1" id="KW-0560">Oxidoreductase</keyword>
<comment type="caution">
    <text evidence="4">The sequence shown here is derived from an EMBL/GenBank/DDBJ whole genome shotgun (WGS) entry which is preliminary data.</text>
</comment>
<dbReference type="InterPro" id="IPR032095">
    <property type="entry name" value="Sacchrp_dh-like_C"/>
</dbReference>
<dbReference type="Gene3D" id="3.40.50.720">
    <property type="entry name" value="NAD(P)-binding Rossmann-like Domain"/>
    <property type="match status" value="1"/>
</dbReference>
<evidence type="ECO:0000259" key="2">
    <source>
        <dbReference type="Pfam" id="PF03435"/>
    </source>
</evidence>